<evidence type="ECO:0000313" key="2">
    <source>
        <dbReference type="EMBL" id="TMS33781.1"/>
    </source>
</evidence>
<feature type="region of interest" description="Disordered" evidence="1">
    <location>
        <begin position="28"/>
        <end position="75"/>
    </location>
</feature>
<proteinExistence type="predicted"/>
<dbReference type="Proteomes" id="UP000298663">
    <property type="component" value="Chromosome X"/>
</dbReference>
<gene>
    <name evidence="2" type="ORF">L596_001478</name>
</gene>
<dbReference type="AlphaFoldDB" id="A0A4U8ULW6"/>
<reference evidence="2 3" key="2">
    <citation type="journal article" date="2019" name="G3 (Bethesda)">
        <title>Hybrid Assembly of the Genome of the Entomopathogenic Nematode Steinernema carpocapsae Identifies the X-Chromosome.</title>
        <authorList>
            <person name="Serra L."/>
            <person name="Macchietto M."/>
            <person name="Macias-Munoz A."/>
            <person name="McGill C.J."/>
            <person name="Rodriguez I.M."/>
            <person name="Rodriguez B."/>
            <person name="Murad R."/>
            <person name="Mortazavi A."/>
        </authorList>
    </citation>
    <scope>NUCLEOTIDE SEQUENCE [LARGE SCALE GENOMIC DNA]</scope>
    <source>
        <strain evidence="2 3">ALL</strain>
    </source>
</reference>
<comment type="caution">
    <text evidence="2">The sequence shown here is derived from an EMBL/GenBank/DDBJ whole genome shotgun (WGS) entry which is preliminary data.</text>
</comment>
<organism evidence="2 3">
    <name type="scientific">Steinernema carpocapsae</name>
    <name type="common">Entomopathogenic nematode</name>
    <dbReference type="NCBI Taxonomy" id="34508"/>
    <lineage>
        <taxon>Eukaryota</taxon>
        <taxon>Metazoa</taxon>
        <taxon>Ecdysozoa</taxon>
        <taxon>Nematoda</taxon>
        <taxon>Chromadorea</taxon>
        <taxon>Rhabditida</taxon>
        <taxon>Tylenchina</taxon>
        <taxon>Panagrolaimomorpha</taxon>
        <taxon>Strongyloidoidea</taxon>
        <taxon>Steinernematidae</taxon>
        <taxon>Steinernema</taxon>
    </lineage>
</organism>
<feature type="compositionally biased region" description="Polar residues" evidence="1">
    <location>
        <begin position="41"/>
        <end position="68"/>
    </location>
</feature>
<evidence type="ECO:0000313" key="3">
    <source>
        <dbReference type="Proteomes" id="UP000298663"/>
    </source>
</evidence>
<sequence length="75" mass="8828">MNRPAATESNDKYLQVWFEIHYRNKRNNPFYKPFERRDNSVQDTIKNTQNDRFQLPNGSPIASGNSSKLPRPFLA</sequence>
<reference evidence="2 3" key="1">
    <citation type="journal article" date="2015" name="Genome Biol.">
        <title>Comparative genomics of Steinernema reveals deeply conserved gene regulatory networks.</title>
        <authorList>
            <person name="Dillman A.R."/>
            <person name="Macchietto M."/>
            <person name="Porter C.F."/>
            <person name="Rogers A."/>
            <person name="Williams B."/>
            <person name="Antoshechkin I."/>
            <person name="Lee M.M."/>
            <person name="Goodwin Z."/>
            <person name="Lu X."/>
            <person name="Lewis E.E."/>
            <person name="Goodrich-Blair H."/>
            <person name="Stock S.P."/>
            <person name="Adams B.J."/>
            <person name="Sternberg P.W."/>
            <person name="Mortazavi A."/>
        </authorList>
    </citation>
    <scope>NUCLEOTIDE SEQUENCE [LARGE SCALE GENOMIC DNA]</scope>
    <source>
        <strain evidence="2 3">ALL</strain>
    </source>
</reference>
<dbReference type="EMBL" id="CM016762">
    <property type="protein sequence ID" value="TMS33781.1"/>
    <property type="molecule type" value="Genomic_DNA"/>
</dbReference>
<protein>
    <submittedName>
        <fullName evidence="2">Uncharacterized protein</fullName>
    </submittedName>
</protein>
<keyword evidence="3" id="KW-1185">Reference proteome</keyword>
<dbReference type="EMBL" id="AZBU02000001">
    <property type="protein sequence ID" value="TMS33781.1"/>
    <property type="molecule type" value="Genomic_DNA"/>
</dbReference>
<evidence type="ECO:0000256" key="1">
    <source>
        <dbReference type="SAM" id="MobiDB-lite"/>
    </source>
</evidence>
<name>A0A4U8ULW6_STECR</name>
<accession>A0A4U8ULW6</accession>